<keyword evidence="14" id="KW-1185">Reference proteome</keyword>
<evidence type="ECO:0000313" key="13">
    <source>
        <dbReference type="EMBL" id="KAE8128402.1"/>
    </source>
</evidence>
<feature type="domain" description="Citrate transporter-like" evidence="12">
    <location>
        <begin position="21"/>
        <end position="365"/>
    </location>
</feature>
<keyword evidence="4" id="KW-0813">Transport</keyword>
<reference evidence="13 14" key="1">
    <citation type="submission" date="2018-04" db="EMBL/GenBank/DDBJ databases">
        <authorList>
            <person name="Eckel V.P."/>
            <person name="Vogel R.F."/>
        </authorList>
    </citation>
    <scope>NUCLEOTIDE SEQUENCE [LARGE SCALE GENOMIC DNA]</scope>
    <source>
        <strain evidence="14">TMW 2.1764</strain>
    </source>
</reference>
<dbReference type="GeneID" id="78127201"/>
<feature type="transmembrane region" description="Helical" evidence="11">
    <location>
        <begin position="175"/>
        <end position="197"/>
    </location>
</feature>
<evidence type="ECO:0000256" key="3">
    <source>
        <dbReference type="ARBA" id="ARBA00009843"/>
    </source>
</evidence>
<feature type="transmembrane region" description="Helical" evidence="11">
    <location>
        <begin position="59"/>
        <end position="76"/>
    </location>
</feature>
<evidence type="ECO:0000256" key="2">
    <source>
        <dbReference type="ARBA" id="ARBA00006433"/>
    </source>
</evidence>
<feature type="transmembrane region" description="Helical" evidence="11">
    <location>
        <begin position="100"/>
        <end position="130"/>
    </location>
</feature>
<dbReference type="InterPro" id="IPR004680">
    <property type="entry name" value="Cit_transptr-like_dom"/>
</dbReference>
<evidence type="ECO:0000256" key="10">
    <source>
        <dbReference type="SAM" id="MobiDB-lite"/>
    </source>
</evidence>
<feature type="transmembrane region" description="Helical" evidence="11">
    <location>
        <begin position="142"/>
        <end position="163"/>
    </location>
</feature>
<feature type="transmembrane region" description="Helical" evidence="11">
    <location>
        <begin position="366"/>
        <end position="387"/>
    </location>
</feature>
<evidence type="ECO:0000259" key="12">
    <source>
        <dbReference type="Pfam" id="PF03600"/>
    </source>
</evidence>
<gene>
    <name evidence="13" type="ORF">DDE84_05815</name>
</gene>
<dbReference type="InterPro" id="IPR000802">
    <property type="entry name" value="Arsenical_pump_ArsB"/>
</dbReference>
<organism evidence="13 14">
    <name type="scientific">Bifidobacterium tibiigranuli</name>
    <dbReference type="NCBI Taxonomy" id="2172043"/>
    <lineage>
        <taxon>Bacteria</taxon>
        <taxon>Bacillati</taxon>
        <taxon>Actinomycetota</taxon>
        <taxon>Actinomycetes</taxon>
        <taxon>Bifidobacteriales</taxon>
        <taxon>Bifidobacteriaceae</taxon>
        <taxon>Bifidobacterium</taxon>
    </lineage>
</organism>
<dbReference type="RefSeq" id="WP_152580756.1">
    <property type="nucleotide sequence ID" value="NZ_JAKVIV010000002.1"/>
</dbReference>
<feature type="transmembrane region" description="Helical" evidence="11">
    <location>
        <begin position="408"/>
        <end position="433"/>
    </location>
</feature>
<evidence type="ECO:0000256" key="11">
    <source>
        <dbReference type="SAM" id="Phobius"/>
    </source>
</evidence>
<dbReference type="GO" id="GO:0015105">
    <property type="term" value="F:arsenite transmembrane transporter activity"/>
    <property type="evidence" value="ECO:0007669"/>
    <property type="project" value="InterPro"/>
</dbReference>
<keyword evidence="8 11" id="KW-1133">Transmembrane helix</keyword>
<comment type="similarity">
    <text evidence="3">Belongs to the CitM (TC 2.A.11) transporter family.</text>
</comment>
<feature type="transmembrane region" description="Helical" evidence="11">
    <location>
        <begin position="32"/>
        <end position="53"/>
    </location>
</feature>
<evidence type="ECO:0000256" key="5">
    <source>
        <dbReference type="ARBA" id="ARBA00022475"/>
    </source>
</evidence>
<feature type="transmembrane region" description="Helical" evidence="11">
    <location>
        <begin position="263"/>
        <end position="280"/>
    </location>
</feature>
<feature type="transmembrane region" description="Helical" evidence="11">
    <location>
        <begin position="6"/>
        <end position="23"/>
    </location>
</feature>
<dbReference type="Proteomes" id="UP000325415">
    <property type="component" value="Unassembled WGS sequence"/>
</dbReference>
<dbReference type="PANTHER" id="PTHR43302">
    <property type="entry name" value="TRANSPORTER ARSB-RELATED"/>
    <property type="match status" value="1"/>
</dbReference>
<dbReference type="GO" id="GO:0005886">
    <property type="term" value="C:plasma membrane"/>
    <property type="evidence" value="ECO:0007669"/>
    <property type="project" value="UniProtKB-SubCell"/>
</dbReference>
<feature type="transmembrane region" description="Helical" evidence="11">
    <location>
        <begin position="237"/>
        <end position="256"/>
    </location>
</feature>
<protein>
    <submittedName>
        <fullName evidence="13">Arsenic transporter</fullName>
    </submittedName>
</protein>
<evidence type="ECO:0000256" key="7">
    <source>
        <dbReference type="ARBA" id="ARBA00022849"/>
    </source>
</evidence>
<dbReference type="OrthoDB" id="3284414at2"/>
<evidence type="ECO:0000256" key="4">
    <source>
        <dbReference type="ARBA" id="ARBA00022448"/>
    </source>
</evidence>
<keyword evidence="7" id="KW-0059">Arsenical resistance</keyword>
<accession>A0A5N6S1V1</accession>
<evidence type="ECO:0000256" key="8">
    <source>
        <dbReference type="ARBA" id="ARBA00022989"/>
    </source>
</evidence>
<dbReference type="EMBL" id="QDAG01000005">
    <property type="protein sequence ID" value="KAE8128402.1"/>
    <property type="molecule type" value="Genomic_DNA"/>
</dbReference>
<evidence type="ECO:0000313" key="14">
    <source>
        <dbReference type="Proteomes" id="UP000325415"/>
    </source>
</evidence>
<comment type="caution">
    <text evidence="13">The sequence shown here is derived from an EMBL/GenBank/DDBJ whole genome shotgun (WGS) entry which is preliminary data.</text>
</comment>
<keyword evidence="9 11" id="KW-0472">Membrane</keyword>
<evidence type="ECO:0000256" key="6">
    <source>
        <dbReference type="ARBA" id="ARBA00022692"/>
    </source>
</evidence>
<evidence type="ECO:0000256" key="1">
    <source>
        <dbReference type="ARBA" id="ARBA00004651"/>
    </source>
</evidence>
<dbReference type="Pfam" id="PF03600">
    <property type="entry name" value="CitMHS"/>
    <property type="match status" value="1"/>
</dbReference>
<feature type="region of interest" description="Disordered" evidence="10">
    <location>
        <begin position="212"/>
        <end position="232"/>
    </location>
</feature>
<keyword evidence="6 11" id="KW-0812">Transmembrane</keyword>
<dbReference type="GO" id="GO:0046685">
    <property type="term" value="P:response to arsenic-containing substance"/>
    <property type="evidence" value="ECO:0007669"/>
    <property type="project" value="UniProtKB-KW"/>
</dbReference>
<evidence type="ECO:0000256" key="9">
    <source>
        <dbReference type="ARBA" id="ARBA00023136"/>
    </source>
</evidence>
<feature type="transmembrane region" description="Helical" evidence="11">
    <location>
        <begin position="335"/>
        <end position="360"/>
    </location>
</feature>
<proteinExistence type="inferred from homology"/>
<comment type="subcellular location">
    <subcellularLocation>
        <location evidence="1">Cell membrane</location>
        <topology evidence="1">Multi-pass membrane protein</topology>
    </subcellularLocation>
</comment>
<feature type="transmembrane region" description="Helical" evidence="11">
    <location>
        <begin position="300"/>
        <end position="323"/>
    </location>
</feature>
<dbReference type="PANTHER" id="PTHR43302:SF5">
    <property type="entry name" value="TRANSPORTER ARSB-RELATED"/>
    <property type="match status" value="1"/>
</dbReference>
<sequence>MSEVLFEVVAAIVLMALLAVVVLKPRGLPEGFVGLLGAAILIVIGATTPSVAFAQAESLMPTVLFLGFCLIFAGLCEREGLFVYCADIIGRLSRGRPGKLFVLCFLMAAFVTASLSLDTTVLLLTPVILATAERMRLDYRPYAYAACHLANTASLLLPVSNLTNLLAMQNTGLDFLDFVVMMALPWLAAVGTEFAVLRCGFGTMLSSRHYDASDSGRLQTTGNRSADDNAPKDDEHVPLLAIVVVGMTLAGFMISGKLGLSPFWFAAFGCIALTIGRAAAGRASAREQLLQAWNDANPSFLLFVLALAVVVAALSGNGLGNLIAPLFSMGTSLPVLLLVAGVAALSANVLNNLTAAMLLIPLAASHGLIMVMAILIGVNIGPNLTYAGSLATILWRRTLQERGRRVELARFTAIGLISVPLCIIAATVTLWLLA</sequence>
<dbReference type="AlphaFoldDB" id="A0A5N6S1V1"/>
<keyword evidence="5" id="KW-1003">Cell membrane</keyword>
<name>A0A5N6S1V1_9BIFI</name>
<dbReference type="PRINTS" id="PR00758">
    <property type="entry name" value="ARSENICPUMP"/>
</dbReference>
<comment type="similarity">
    <text evidence="2">Belongs to the ArsB family.</text>
</comment>